<evidence type="ECO:0000256" key="5">
    <source>
        <dbReference type="ARBA" id="ARBA00023136"/>
    </source>
</evidence>
<keyword evidence="2" id="KW-0813">Transport</keyword>
<dbReference type="PANTHER" id="PTHR13414:SF9">
    <property type="entry name" value="PROTON-COUPLED ZINC ANTIPORTER SLC30A9, MITOCHONDRIAL"/>
    <property type="match status" value="1"/>
</dbReference>
<protein>
    <recommendedName>
        <fullName evidence="8">Cation efflux protein transmembrane domain-containing protein</fullName>
    </recommendedName>
</protein>
<evidence type="ECO:0000256" key="3">
    <source>
        <dbReference type="ARBA" id="ARBA00022692"/>
    </source>
</evidence>
<dbReference type="InterPro" id="IPR058533">
    <property type="entry name" value="Cation_efflux_TM"/>
</dbReference>
<dbReference type="GO" id="GO:0006882">
    <property type="term" value="P:intracellular zinc ion homeostasis"/>
    <property type="evidence" value="ECO:0007669"/>
    <property type="project" value="TreeGrafter"/>
</dbReference>
<keyword evidence="5 7" id="KW-0472">Membrane</keyword>
<dbReference type="OrthoDB" id="407410at2759"/>
<evidence type="ECO:0000256" key="6">
    <source>
        <dbReference type="SAM" id="MobiDB-lite"/>
    </source>
</evidence>
<evidence type="ECO:0000313" key="10">
    <source>
        <dbReference type="EMBL" id="TPX47966.1"/>
    </source>
</evidence>
<keyword evidence="3 7" id="KW-0812">Transmembrane</keyword>
<dbReference type="Proteomes" id="UP000320475">
    <property type="component" value="Unassembled WGS sequence"/>
</dbReference>
<feature type="compositionally biased region" description="Polar residues" evidence="6">
    <location>
        <begin position="76"/>
        <end position="86"/>
    </location>
</feature>
<dbReference type="EMBL" id="QEAM01000063">
    <property type="protein sequence ID" value="TPX47966.1"/>
    <property type="molecule type" value="Genomic_DNA"/>
</dbReference>
<dbReference type="EMBL" id="QEAN01000146">
    <property type="protein sequence ID" value="TPX45862.1"/>
    <property type="molecule type" value="Genomic_DNA"/>
</dbReference>
<dbReference type="GO" id="GO:0005783">
    <property type="term" value="C:endoplasmic reticulum"/>
    <property type="evidence" value="ECO:0007669"/>
    <property type="project" value="TreeGrafter"/>
</dbReference>
<organism evidence="9 11">
    <name type="scientific">Synchytrium endobioticum</name>
    <dbReference type="NCBI Taxonomy" id="286115"/>
    <lineage>
        <taxon>Eukaryota</taxon>
        <taxon>Fungi</taxon>
        <taxon>Fungi incertae sedis</taxon>
        <taxon>Chytridiomycota</taxon>
        <taxon>Chytridiomycota incertae sedis</taxon>
        <taxon>Chytridiomycetes</taxon>
        <taxon>Synchytriales</taxon>
        <taxon>Synchytriaceae</taxon>
        <taxon>Synchytrium</taxon>
    </lineage>
</organism>
<dbReference type="GO" id="GO:0016020">
    <property type="term" value="C:membrane"/>
    <property type="evidence" value="ECO:0007669"/>
    <property type="project" value="UniProtKB-SubCell"/>
</dbReference>
<dbReference type="Pfam" id="PF01545">
    <property type="entry name" value="Cation_efflux"/>
    <property type="match status" value="1"/>
</dbReference>
<comment type="caution">
    <text evidence="9">The sequence shown here is derived from an EMBL/GenBank/DDBJ whole genome shotgun (WGS) entry which is preliminary data.</text>
</comment>
<feature type="domain" description="Cation efflux protein transmembrane" evidence="8">
    <location>
        <begin position="149"/>
        <end position="357"/>
    </location>
</feature>
<evidence type="ECO:0000256" key="4">
    <source>
        <dbReference type="ARBA" id="ARBA00022989"/>
    </source>
</evidence>
<dbReference type="AlphaFoldDB" id="A0A507D318"/>
<dbReference type="PANTHER" id="PTHR13414">
    <property type="entry name" value="HUEL-CATION TRANSPORTER"/>
    <property type="match status" value="1"/>
</dbReference>
<dbReference type="NCBIfam" id="TIGR01297">
    <property type="entry name" value="CDF"/>
    <property type="match status" value="1"/>
</dbReference>
<evidence type="ECO:0000313" key="11">
    <source>
        <dbReference type="Proteomes" id="UP000317494"/>
    </source>
</evidence>
<feature type="transmembrane region" description="Helical" evidence="7">
    <location>
        <begin position="146"/>
        <end position="166"/>
    </location>
</feature>
<dbReference type="STRING" id="286115.A0A507D318"/>
<evidence type="ECO:0000256" key="2">
    <source>
        <dbReference type="ARBA" id="ARBA00022448"/>
    </source>
</evidence>
<feature type="region of interest" description="Disordered" evidence="6">
    <location>
        <begin position="76"/>
        <end position="101"/>
    </location>
</feature>
<proteinExistence type="predicted"/>
<keyword evidence="4 7" id="KW-1133">Transmembrane helix</keyword>
<dbReference type="InterPro" id="IPR027469">
    <property type="entry name" value="Cation_efflux_TMD_sf"/>
</dbReference>
<feature type="transmembrane region" description="Helical" evidence="7">
    <location>
        <begin position="328"/>
        <end position="349"/>
    </location>
</feature>
<dbReference type="VEuPathDB" id="FungiDB:SeMB42_g03876"/>
<keyword evidence="11" id="KW-1185">Reference proteome</keyword>
<evidence type="ECO:0000256" key="1">
    <source>
        <dbReference type="ARBA" id="ARBA00004141"/>
    </source>
</evidence>
<name>A0A507D318_9FUNG</name>
<evidence type="ECO:0000313" key="9">
    <source>
        <dbReference type="EMBL" id="TPX45862.1"/>
    </source>
</evidence>
<feature type="transmembrane region" description="Helical" evidence="7">
    <location>
        <begin position="252"/>
        <end position="271"/>
    </location>
</feature>
<dbReference type="Gene3D" id="1.20.1510.10">
    <property type="entry name" value="Cation efflux protein transmembrane domain"/>
    <property type="match status" value="1"/>
</dbReference>
<gene>
    <name evidence="10" type="ORF">SeLEV6574_g02320</name>
    <name evidence="9" type="ORF">SeMB42_g03876</name>
</gene>
<dbReference type="SUPFAM" id="SSF161111">
    <property type="entry name" value="Cation efflux protein transmembrane domain-like"/>
    <property type="match status" value="1"/>
</dbReference>
<dbReference type="Proteomes" id="UP000317494">
    <property type="component" value="Unassembled WGS sequence"/>
</dbReference>
<feature type="transmembrane region" description="Helical" evidence="7">
    <location>
        <begin position="215"/>
        <end position="237"/>
    </location>
</feature>
<evidence type="ECO:0000256" key="7">
    <source>
        <dbReference type="SAM" id="Phobius"/>
    </source>
</evidence>
<comment type="subcellular location">
    <subcellularLocation>
        <location evidence="1">Membrane</location>
        <topology evidence="1">Multi-pass membrane protein</topology>
    </subcellularLocation>
</comment>
<evidence type="ECO:0000313" key="12">
    <source>
        <dbReference type="Proteomes" id="UP000320475"/>
    </source>
</evidence>
<dbReference type="InterPro" id="IPR040177">
    <property type="entry name" value="SLC30A9"/>
</dbReference>
<dbReference type="GO" id="GO:0006829">
    <property type="term" value="P:zinc ion transport"/>
    <property type="evidence" value="ECO:0007669"/>
    <property type="project" value="InterPro"/>
</dbReference>
<dbReference type="GO" id="GO:0008324">
    <property type="term" value="F:monoatomic cation transmembrane transporter activity"/>
    <property type="evidence" value="ECO:0007669"/>
    <property type="project" value="InterPro"/>
</dbReference>
<evidence type="ECO:0000259" key="8">
    <source>
        <dbReference type="Pfam" id="PF01545"/>
    </source>
</evidence>
<reference evidence="11 12" key="1">
    <citation type="journal article" date="2019" name="Sci. Rep.">
        <title>Comparative genomics of chytrid fungi reveal insights into the obligate biotrophic and pathogenic lifestyle of Synchytrium endobioticum.</title>
        <authorList>
            <person name="van de Vossenberg B.T.L.H."/>
            <person name="Warris S."/>
            <person name="Nguyen H.D.T."/>
            <person name="van Gent-Pelzer M.P.E."/>
            <person name="Joly D.L."/>
            <person name="van de Geest H.C."/>
            <person name="Bonants P.J.M."/>
            <person name="Smith D.S."/>
            <person name="Levesque C.A."/>
            <person name="van der Lee T.A.J."/>
        </authorList>
    </citation>
    <scope>NUCLEOTIDE SEQUENCE [LARGE SCALE GENOMIC DNA]</scope>
    <source>
        <strain evidence="10 12">LEV6574</strain>
        <strain evidence="9 11">MB42</strain>
    </source>
</reference>
<accession>A0A507D318</accession>
<sequence length="477" mass="52657">MIIRAAIPYTATCASASDSAYIFTFAYTYTTCRLTCRSLGPATRKAAFQPRIHIIWPAPHHAVASLRLRVPHPHLRTSSLSSSMTHPPNRSTTPSPCRPPTNAQNTIAIENWVGEWKSQIKRMRREVKLSKVKSDRKRSLQSSAKVVAFAISTNLIMFTAKLYAAISSGSASMYSEALHSFADVLNECILMIGIWRSLKAPDPSHPYGFAMERYAWALISGMGIFFLGGGVSMYHGISGLVSHHVIGDPTAAWLALAGSMLFEGITLTYALSHIRREARAAGVSTTEYIHRGADPTTVQVFIEDCTAITGVALAGTCLSLAKYLDMPWIDSAGSISIAVLLGSAAIFLIRRNIAALVETSMHPARQREIVQVLEKDPVVASVHDVKSTTLGPEWVRFKAEILINGEQVARRMYDRNPNLCKREFQELKRVSSEKELKNWMILSGGKVVSALGWEVDRLENNIKKKVPEARHIDLEVL</sequence>
<dbReference type="InterPro" id="IPR002524">
    <property type="entry name" value="Cation_efflux"/>
</dbReference>